<comment type="caution">
    <text evidence="2">The sequence shown here is derived from an EMBL/GenBank/DDBJ whole genome shotgun (WGS) entry which is preliminary data.</text>
</comment>
<evidence type="ECO:0000313" key="2">
    <source>
        <dbReference type="EMBL" id="MEQ7846109.1"/>
    </source>
</evidence>
<name>A0ABV1NUC7_9ACTN</name>
<sequence length="242" mass="24344">MTYTQDTTTGPHNGLGTTEAPGTGAQAQHAASTAADETRHVASVAGEEAGTVAAEARAQARSVLDDAVAQATEQSRTQRDRLVTTLHGLSDDLDQMASSGTQSGLATEAARQVSQRARSLGTHLDGREPSDLLDDVRGFARRRPGVFLAGALAAGVVTGRLLSGARASGSPAGPGATSSSDGTADPVLPRTTPGTSPVVPPSAPAPVTPATTAAPPAYGTVDPLTDPLADPLTREVDPGSLR</sequence>
<dbReference type="EMBL" id="JBEGDP010000002">
    <property type="protein sequence ID" value="MEQ7846109.1"/>
    <property type="molecule type" value="Genomic_DNA"/>
</dbReference>
<feature type="compositionally biased region" description="Polar residues" evidence="1">
    <location>
        <begin position="96"/>
        <end position="105"/>
    </location>
</feature>
<evidence type="ECO:0000256" key="1">
    <source>
        <dbReference type="SAM" id="MobiDB-lite"/>
    </source>
</evidence>
<dbReference type="Proteomes" id="UP001482520">
    <property type="component" value="Unassembled WGS sequence"/>
</dbReference>
<feature type="compositionally biased region" description="Low complexity" evidence="1">
    <location>
        <begin position="22"/>
        <end position="41"/>
    </location>
</feature>
<evidence type="ECO:0000313" key="3">
    <source>
        <dbReference type="Proteomes" id="UP001482520"/>
    </source>
</evidence>
<accession>A0ABV1NUC7</accession>
<feature type="region of interest" description="Disordered" evidence="1">
    <location>
        <begin position="164"/>
        <end position="242"/>
    </location>
</feature>
<organism evidence="2 3">
    <name type="scientific">Nocardioides kribbensis</name>
    <dbReference type="NCBI Taxonomy" id="305517"/>
    <lineage>
        <taxon>Bacteria</taxon>
        <taxon>Bacillati</taxon>
        <taxon>Actinomycetota</taxon>
        <taxon>Actinomycetes</taxon>
        <taxon>Propionibacteriales</taxon>
        <taxon>Nocardioidaceae</taxon>
        <taxon>Nocardioides</taxon>
    </lineage>
</organism>
<keyword evidence="3" id="KW-1185">Reference proteome</keyword>
<proteinExistence type="predicted"/>
<feature type="region of interest" description="Disordered" evidence="1">
    <location>
        <begin position="1"/>
        <end position="41"/>
    </location>
</feature>
<dbReference type="RefSeq" id="WP_193660774.1">
    <property type="nucleotide sequence ID" value="NZ_BAAAMM010000007.1"/>
</dbReference>
<feature type="region of interest" description="Disordered" evidence="1">
    <location>
        <begin position="93"/>
        <end position="132"/>
    </location>
</feature>
<feature type="compositionally biased region" description="Polar residues" evidence="1">
    <location>
        <begin position="1"/>
        <end position="11"/>
    </location>
</feature>
<feature type="compositionally biased region" description="Low complexity" evidence="1">
    <location>
        <begin position="208"/>
        <end position="217"/>
    </location>
</feature>
<protein>
    <recommendedName>
        <fullName evidence="4">DUF3618 domain-containing protein</fullName>
    </recommendedName>
</protein>
<feature type="compositionally biased region" description="Basic and acidic residues" evidence="1">
    <location>
        <begin position="232"/>
        <end position="242"/>
    </location>
</feature>
<gene>
    <name evidence="2" type="ORF">V6R90_02385</name>
</gene>
<reference evidence="2 3" key="1">
    <citation type="submission" date="2024-02" db="EMBL/GenBank/DDBJ databases">
        <title>Full genome sequence of Nocardioides kribbensis.</title>
        <authorList>
            <person name="Poletto B.L."/>
            <person name="Silva G."/>
            <person name="Galante D."/>
            <person name="Campos K.R."/>
            <person name="Santos M.B.N."/>
            <person name="Sacchi C.T."/>
        </authorList>
    </citation>
    <scope>NUCLEOTIDE SEQUENCE [LARGE SCALE GENOMIC DNA]</scope>
    <source>
        <strain evidence="2 3">O4R</strain>
    </source>
</reference>
<feature type="compositionally biased region" description="Low complexity" evidence="1">
    <location>
        <begin position="164"/>
        <end position="184"/>
    </location>
</feature>
<feature type="compositionally biased region" description="Pro residues" evidence="1">
    <location>
        <begin position="198"/>
        <end position="207"/>
    </location>
</feature>
<evidence type="ECO:0008006" key="4">
    <source>
        <dbReference type="Google" id="ProtNLM"/>
    </source>
</evidence>